<name>A0A7C5V543_9FIRM</name>
<feature type="domain" description="Methyltransferase" evidence="1">
    <location>
        <begin position="38"/>
        <end position="151"/>
    </location>
</feature>
<protein>
    <submittedName>
        <fullName evidence="2">Class I SAM-dependent methyltransferase</fullName>
    </submittedName>
</protein>
<evidence type="ECO:0000313" key="2">
    <source>
        <dbReference type="EMBL" id="HHS01442.1"/>
    </source>
</evidence>
<gene>
    <name evidence="2" type="ORF">ENL71_02765</name>
</gene>
<reference evidence="2" key="1">
    <citation type="journal article" date="2020" name="mSystems">
        <title>Genome- and Community-Level Interaction Insights into Carbon Utilization and Element Cycling Functions of Hydrothermarchaeota in Hydrothermal Sediment.</title>
        <authorList>
            <person name="Zhou Z."/>
            <person name="Liu Y."/>
            <person name="Xu W."/>
            <person name="Pan J."/>
            <person name="Luo Z.H."/>
            <person name="Li M."/>
        </authorList>
    </citation>
    <scope>NUCLEOTIDE SEQUENCE [LARGE SCALE GENOMIC DNA]</scope>
    <source>
        <strain evidence="2">SpSt-102</strain>
    </source>
</reference>
<dbReference type="InterPro" id="IPR025714">
    <property type="entry name" value="Methyltranfer_dom"/>
</dbReference>
<accession>A0A7C5V543</accession>
<dbReference type="PANTHER" id="PTHR43861">
    <property type="entry name" value="TRANS-ACONITATE 2-METHYLTRANSFERASE-RELATED"/>
    <property type="match status" value="1"/>
</dbReference>
<dbReference type="GO" id="GO:0008168">
    <property type="term" value="F:methyltransferase activity"/>
    <property type="evidence" value="ECO:0007669"/>
    <property type="project" value="UniProtKB-KW"/>
</dbReference>
<dbReference type="SUPFAM" id="SSF53335">
    <property type="entry name" value="S-adenosyl-L-methionine-dependent methyltransferases"/>
    <property type="match status" value="1"/>
</dbReference>
<dbReference type="Pfam" id="PF13847">
    <property type="entry name" value="Methyltransf_31"/>
    <property type="match status" value="1"/>
</dbReference>
<dbReference type="InterPro" id="IPR029063">
    <property type="entry name" value="SAM-dependent_MTases_sf"/>
</dbReference>
<dbReference type="CDD" id="cd02440">
    <property type="entry name" value="AdoMet_MTases"/>
    <property type="match status" value="1"/>
</dbReference>
<sequence length="195" mass="22323">MNTKEYFDSMASKWDEVTKHDSKKIEAILDLIGIRKCSNIMDVGCGTGVLVSYLNKRVGENGKIVCVDISDKMIEIAKNKYRDCTNVSFINADVNNLNFRNYFDYIICYSVFPHFEDKKNTLLNLTNMLKKGGYLAIAHSQSRKQINQLHKSLPHPVNTHILPNINHLRLLANDKLAVVKSIDDNEKYVVVFKKI</sequence>
<dbReference type="AlphaFoldDB" id="A0A7C5V543"/>
<keyword evidence="2" id="KW-0489">Methyltransferase</keyword>
<keyword evidence="2" id="KW-0808">Transferase</keyword>
<dbReference type="EMBL" id="DRUZ01000035">
    <property type="protein sequence ID" value="HHS01442.1"/>
    <property type="molecule type" value="Genomic_DNA"/>
</dbReference>
<evidence type="ECO:0000259" key="1">
    <source>
        <dbReference type="Pfam" id="PF13847"/>
    </source>
</evidence>
<dbReference type="Gene3D" id="3.40.50.150">
    <property type="entry name" value="Vaccinia Virus protein VP39"/>
    <property type="match status" value="1"/>
</dbReference>
<proteinExistence type="predicted"/>
<dbReference type="GO" id="GO:0032259">
    <property type="term" value="P:methylation"/>
    <property type="evidence" value="ECO:0007669"/>
    <property type="project" value="UniProtKB-KW"/>
</dbReference>
<comment type="caution">
    <text evidence="2">The sequence shown here is derived from an EMBL/GenBank/DDBJ whole genome shotgun (WGS) entry which is preliminary data.</text>
</comment>
<organism evidence="2">
    <name type="scientific">Caldicellulosiruptor owensensis</name>
    <dbReference type="NCBI Taxonomy" id="55205"/>
    <lineage>
        <taxon>Bacteria</taxon>
        <taxon>Bacillati</taxon>
        <taxon>Bacillota</taxon>
        <taxon>Bacillota incertae sedis</taxon>
        <taxon>Caldicellulosiruptorales</taxon>
        <taxon>Caldicellulosiruptoraceae</taxon>
        <taxon>Caldicellulosiruptor</taxon>
    </lineage>
</organism>